<evidence type="ECO:0000256" key="1">
    <source>
        <dbReference type="ARBA" id="ARBA00004613"/>
    </source>
</evidence>
<protein>
    <recommendedName>
        <fullName evidence="2">Leukemia inhibitory factor</fullName>
    </recommendedName>
</protein>
<dbReference type="InterPro" id="IPR001581">
    <property type="entry name" value="Leukemia_IF/oncostatin"/>
</dbReference>
<dbReference type="Gene3D" id="1.20.1250.10">
    <property type="match status" value="1"/>
</dbReference>
<dbReference type="GeneID" id="107122258"/>
<comment type="subcellular location">
    <subcellularLocation>
        <location evidence="1">Secreted</location>
    </subcellularLocation>
</comment>
<dbReference type="SUPFAM" id="SSF47266">
    <property type="entry name" value="4-helical cytokines"/>
    <property type="match status" value="1"/>
</dbReference>
<accession>A0ABM1L497</accession>
<sequence length="264" mass="29697">MASSPSRCASCGEDHERLLDLYITSDIPQYEHDSLNELCCQQPSLLSHLEMQLTMNLMIAGVIPLLLTLHCKLLSGKPLLMKKRSLMCHNSSQCNHHVFGQIRNQVAELNRLAPALLDVYLDHQGSPFTDKQKLNDTCPLNATFPSINQTCKKKEILVALYKIFVFFNASLGNITRDQMDFNPTVTQLLQNLNNTSDAVRGLLSNLTCLLCSEYNVSHVDVTYGNSSDWKGKFQKKKQGCQVLRWYKGVVLEAASILNKCHKPV</sequence>
<dbReference type="InterPro" id="IPR009079">
    <property type="entry name" value="4_helix_cytokine-like_core"/>
</dbReference>
<dbReference type="PRINTS" id="PR01883">
    <property type="entry name" value="LEUKAEMIAIF"/>
</dbReference>
<dbReference type="Pfam" id="PF01291">
    <property type="entry name" value="LIF_OSM"/>
    <property type="match status" value="1"/>
</dbReference>
<gene>
    <name evidence="7" type="primary">LIF</name>
</gene>
<keyword evidence="6" id="KW-1185">Reference proteome</keyword>
<organism evidence="6 7">
    <name type="scientific">Gekko japonicus</name>
    <name type="common">Schlegel's Japanese gecko</name>
    <dbReference type="NCBI Taxonomy" id="146911"/>
    <lineage>
        <taxon>Eukaryota</taxon>
        <taxon>Metazoa</taxon>
        <taxon>Chordata</taxon>
        <taxon>Craniata</taxon>
        <taxon>Vertebrata</taxon>
        <taxon>Euteleostomi</taxon>
        <taxon>Lepidosauria</taxon>
        <taxon>Squamata</taxon>
        <taxon>Bifurcata</taxon>
        <taxon>Gekkota</taxon>
        <taxon>Gekkonidae</taxon>
        <taxon>Gekkoninae</taxon>
        <taxon>Gekko</taxon>
    </lineage>
</organism>
<evidence type="ECO:0000256" key="5">
    <source>
        <dbReference type="ARBA" id="ARBA00024822"/>
    </source>
</evidence>
<dbReference type="SMART" id="SM00080">
    <property type="entry name" value="LIF_OSM"/>
    <property type="match status" value="1"/>
</dbReference>
<dbReference type="PANTHER" id="PTHR10633:SF0">
    <property type="entry name" value="LEUKEMIA INHIBITORY FACTOR"/>
    <property type="match status" value="1"/>
</dbReference>
<comment type="function">
    <text evidence="5">LIF has the capacity to induce terminal differentiation in leukemic cells. Its activities include the induction of hematopoietic differentiation in normal and myeloid leukemia cells, the induction of neuronal cell differentiation, and the stimulation of acute-phase protein synthesis in hepatocytes.</text>
</comment>
<keyword evidence="4" id="KW-0964">Secreted</keyword>
<proteinExistence type="predicted"/>
<name>A0ABM1L497_GEKJA</name>
<evidence type="ECO:0000256" key="4">
    <source>
        <dbReference type="ARBA" id="ARBA00022525"/>
    </source>
</evidence>
<dbReference type="Proteomes" id="UP000694871">
    <property type="component" value="Unplaced"/>
</dbReference>
<reference evidence="7" key="1">
    <citation type="submission" date="2025-08" db="UniProtKB">
        <authorList>
            <consortium name="RefSeq"/>
        </authorList>
    </citation>
    <scope>IDENTIFICATION</scope>
</reference>
<dbReference type="InterPro" id="IPR003624">
    <property type="entry name" value="Leukemia_IF"/>
</dbReference>
<evidence type="ECO:0000313" key="7">
    <source>
        <dbReference type="RefSeq" id="XP_015280784.1"/>
    </source>
</evidence>
<evidence type="ECO:0000256" key="3">
    <source>
        <dbReference type="ARBA" id="ARBA00022514"/>
    </source>
</evidence>
<keyword evidence="3" id="KW-0202">Cytokine</keyword>
<evidence type="ECO:0000313" key="6">
    <source>
        <dbReference type="Proteomes" id="UP000694871"/>
    </source>
</evidence>
<dbReference type="PANTHER" id="PTHR10633">
    <property type="entry name" value="LEUKEMIA INHIBITORY FACTOR"/>
    <property type="match status" value="1"/>
</dbReference>
<evidence type="ECO:0000256" key="2">
    <source>
        <dbReference type="ARBA" id="ARBA00016836"/>
    </source>
</evidence>
<dbReference type="RefSeq" id="XP_015280784.1">
    <property type="nucleotide sequence ID" value="XM_015425298.1"/>
</dbReference>